<dbReference type="AlphaFoldDB" id="A0A1L7X6H1"/>
<protein>
    <submittedName>
        <fullName evidence="2">Uncharacterized protein</fullName>
    </submittedName>
</protein>
<sequence length="318" mass="36245">MPASRWYLSLFLSGLDRSNTYLYDLRLSSKEGFSQPDHLCDWEPARRWYLLHIFKLASKFLATFFYKTPCKMAILPIDQLDDLFGLGKINDQGREVSSKLQSPRQTQKKLPVASTKPSIPSSPDTVVKFKEAKKFYDAGKGTMWSVKDGGLMDIKQRGYRSHKKTLYDLLKAVGNVVYFVSFDMDMEDVDQLLPTDDITTFLSCELVPQQEICKQIENIVTAHRNRMQNQCQKEGCTSVEKKLRKNGLWPSSTSTRGEREGVWKKELDWGARQMFSKLATGVEIVGLRAGDKMSIGRSIYLLLDGDEVCWGSGYGTDR</sequence>
<dbReference type="OrthoDB" id="10627778at2759"/>
<evidence type="ECO:0000313" key="3">
    <source>
        <dbReference type="Proteomes" id="UP000184330"/>
    </source>
</evidence>
<evidence type="ECO:0000313" key="2">
    <source>
        <dbReference type="EMBL" id="CZR60608.1"/>
    </source>
</evidence>
<dbReference type="Proteomes" id="UP000184330">
    <property type="component" value="Unassembled WGS sequence"/>
</dbReference>
<accession>A0A1L7X6H1</accession>
<reference evidence="2 3" key="1">
    <citation type="submission" date="2016-03" db="EMBL/GenBank/DDBJ databases">
        <authorList>
            <person name="Ploux O."/>
        </authorList>
    </citation>
    <scope>NUCLEOTIDE SEQUENCE [LARGE SCALE GENOMIC DNA]</scope>
    <source>
        <strain evidence="2 3">UAMH 11012</strain>
    </source>
</reference>
<feature type="region of interest" description="Disordered" evidence="1">
    <location>
        <begin position="95"/>
        <end position="121"/>
    </location>
</feature>
<keyword evidence="3" id="KW-1185">Reference proteome</keyword>
<name>A0A1L7X6H1_9HELO</name>
<dbReference type="EMBL" id="FJOG01000016">
    <property type="protein sequence ID" value="CZR60608.1"/>
    <property type="molecule type" value="Genomic_DNA"/>
</dbReference>
<organism evidence="2 3">
    <name type="scientific">Phialocephala subalpina</name>
    <dbReference type="NCBI Taxonomy" id="576137"/>
    <lineage>
        <taxon>Eukaryota</taxon>
        <taxon>Fungi</taxon>
        <taxon>Dikarya</taxon>
        <taxon>Ascomycota</taxon>
        <taxon>Pezizomycotina</taxon>
        <taxon>Leotiomycetes</taxon>
        <taxon>Helotiales</taxon>
        <taxon>Mollisiaceae</taxon>
        <taxon>Phialocephala</taxon>
        <taxon>Phialocephala fortinii species complex</taxon>
    </lineage>
</organism>
<gene>
    <name evidence="2" type="ORF">PAC_10504</name>
</gene>
<evidence type="ECO:0000256" key="1">
    <source>
        <dbReference type="SAM" id="MobiDB-lite"/>
    </source>
</evidence>
<proteinExistence type="predicted"/>